<dbReference type="PRINTS" id="PR00756">
    <property type="entry name" value="ALADIPTASE"/>
</dbReference>
<gene>
    <name evidence="15" type="ORF">FC093_08135</name>
</gene>
<keyword evidence="12" id="KW-0732">Signal</keyword>
<dbReference type="InterPro" id="IPR011989">
    <property type="entry name" value="ARM-like"/>
</dbReference>
<accession>A0A4U3L2M4</accession>
<organism evidence="15 16">
    <name type="scientific">Ilyomonas limi</name>
    <dbReference type="NCBI Taxonomy" id="2575867"/>
    <lineage>
        <taxon>Bacteria</taxon>
        <taxon>Pseudomonadati</taxon>
        <taxon>Bacteroidota</taxon>
        <taxon>Chitinophagia</taxon>
        <taxon>Chitinophagales</taxon>
        <taxon>Chitinophagaceae</taxon>
        <taxon>Ilyomonas</taxon>
    </lineage>
</organism>
<dbReference type="InterPro" id="IPR050344">
    <property type="entry name" value="Peptidase_M1_aminopeptidases"/>
</dbReference>
<feature type="domain" description="Peptidase M1 membrane alanine aminopeptidase" evidence="13">
    <location>
        <begin position="273"/>
        <end position="479"/>
    </location>
</feature>
<keyword evidence="10" id="KW-0862">Zinc</keyword>
<evidence type="ECO:0000256" key="12">
    <source>
        <dbReference type="SAM" id="SignalP"/>
    </source>
</evidence>
<dbReference type="InterPro" id="IPR016024">
    <property type="entry name" value="ARM-type_fold"/>
</dbReference>
<keyword evidence="9" id="KW-0378">Hydrolase</keyword>
<dbReference type="SUPFAM" id="SSF48371">
    <property type="entry name" value="ARM repeat"/>
    <property type="match status" value="1"/>
</dbReference>
<comment type="similarity">
    <text evidence="3">Belongs to the peptidase M1 family.</text>
</comment>
<dbReference type="GO" id="GO:0005615">
    <property type="term" value="C:extracellular space"/>
    <property type="evidence" value="ECO:0007669"/>
    <property type="project" value="TreeGrafter"/>
</dbReference>
<dbReference type="Pfam" id="PF01433">
    <property type="entry name" value="Peptidase_M1"/>
    <property type="match status" value="1"/>
</dbReference>
<proteinExistence type="inferred from homology"/>
<dbReference type="Proteomes" id="UP000305848">
    <property type="component" value="Unassembled WGS sequence"/>
</dbReference>
<dbReference type="InterPro" id="IPR001930">
    <property type="entry name" value="Peptidase_M1"/>
</dbReference>
<comment type="caution">
    <text evidence="15">The sequence shown here is derived from an EMBL/GenBank/DDBJ whole genome shotgun (WGS) entry which is preliminary data.</text>
</comment>
<comment type="catalytic activity">
    <reaction evidence="1">
        <text>Release of an N-terminal amino acid, Xaa-|-Yaa- from a peptide, amide or arylamide. Xaa is preferably Ala, but may be most amino acids including Pro (slow action). When a terminal hydrophobic residue is followed by a prolyl residue, the two may be released as an intact Xaa-Pro dipeptide.</text>
        <dbReference type="EC" id="3.4.11.2"/>
    </reaction>
</comment>
<keyword evidence="11" id="KW-0482">Metalloprotease</keyword>
<dbReference type="GO" id="GO:0070006">
    <property type="term" value="F:metalloaminopeptidase activity"/>
    <property type="evidence" value="ECO:0007669"/>
    <property type="project" value="TreeGrafter"/>
</dbReference>
<evidence type="ECO:0000256" key="11">
    <source>
        <dbReference type="ARBA" id="ARBA00023049"/>
    </source>
</evidence>
<evidence type="ECO:0000256" key="4">
    <source>
        <dbReference type="ARBA" id="ARBA00012564"/>
    </source>
</evidence>
<comment type="cofactor">
    <cofactor evidence="2">
        <name>Zn(2+)</name>
        <dbReference type="ChEBI" id="CHEBI:29105"/>
    </cofactor>
</comment>
<evidence type="ECO:0000256" key="6">
    <source>
        <dbReference type="ARBA" id="ARBA00022438"/>
    </source>
</evidence>
<dbReference type="PANTHER" id="PTHR11533">
    <property type="entry name" value="PROTEASE M1 ZINC METALLOPROTEASE"/>
    <property type="match status" value="1"/>
</dbReference>
<dbReference type="Gene3D" id="2.60.40.1730">
    <property type="entry name" value="tricorn interacting facor f3 domain"/>
    <property type="match status" value="1"/>
</dbReference>
<sequence length="827" mass="94523">MKKIVTALLLLSCMAAQAQHFGNGQQDNSWKKEYRASATKINDVINTRLDVKFDFDKAYLYGKAWLTLHPHFYPTDSLTLDAKGMDIHTVALVKGSKNILLKYTYDSLKLNIRLDKTYKANENYVVYIDYTSKPNELKTEGSAAITDAKGLYFINPKGTEKNKPTEIWTQGETSANSVWFPTIDETNQKTTEEITMTVPAKYVTLSNGLLVTQKTNSDGTRTDTWKMDKPHSPYLFFMGVGDFAIVKDKWRNKEVNYYVEKEYAPVARKIFGLTPEMIQFYSTLLHYDFPWQKYSQMTGRDYVSGAMENTTATLHTDAVQQNARQLVDGNKYEDYVSHELFHQWFGDLVTAESWSNLTLNESFANYSEVLWREHKYGKEEGERKNYEDMQQYLGSPQSDTKNLVRFYYQNQEDMFDLVSYQKGGRILNMLRHYLGDSAFFKGLNLYLHTYEYGNAEAHQLRQALEQVSGKDLNWFFNQWYFGHGHPMLSISYDYDANNKTAKVFMKQVQQQDTVFQLPFAIDVYNGSNKTRYNVWMKDRADTFYFPAGSKPDLINVDADKYLLAEKQDNKTLAEYVFQYNHAGNYVDKIEALQYAAQHSDTAGAMSLLNTALKDAFYDIRTTALQIIKVVKPTPEMIPAIETIAHTDAYRPNRAAAIDVLGTLKRKSDEDFFIQNTKDSSYSIAGAALEALLGIDEAKALSLLPTLSRDAKGRLEQAVESLSYLTKTDADFDTVYNSFATAAPMDKIDMYSNLVLYLRRVQDVAHFKKAVDAAVNLKNRVGMFVPKLAEDMEAQLQSLLQYKQGLKTPGNAPAGIDEEINYLQGKLK</sequence>
<evidence type="ECO:0000259" key="14">
    <source>
        <dbReference type="Pfam" id="PF17900"/>
    </source>
</evidence>
<evidence type="ECO:0000256" key="10">
    <source>
        <dbReference type="ARBA" id="ARBA00022833"/>
    </source>
</evidence>
<evidence type="ECO:0000313" key="15">
    <source>
        <dbReference type="EMBL" id="TKK69278.1"/>
    </source>
</evidence>
<keyword evidence="16" id="KW-1185">Reference proteome</keyword>
<evidence type="ECO:0000256" key="2">
    <source>
        <dbReference type="ARBA" id="ARBA00001947"/>
    </source>
</evidence>
<dbReference type="Gene3D" id="1.25.10.10">
    <property type="entry name" value="Leucine-rich Repeat Variant"/>
    <property type="match status" value="1"/>
</dbReference>
<evidence type="ECO:0000256" key="3">
    <source>
        <dbReference type="ARBA" id="ARBA00010136"/>
    </source>
</evidence>
<dbReference type="PANTHER" id="PTHR11533:SF174">
    <property type="entry name" value="PUROMYCIN-SENSITIVE AMINOPEPTIDASE-RELATED"/>
    <property type="match status" value="1"/>
</dbReference>
<dbReference type="InterPro" id="IPR042097">
    <property type="entry name" value="Aminopeptidase_N-like_N_sf"/>
</dbReference>
<dbReference type="InterPro" id="IPR045357">
    <property type="entry name" value="Aminopeptidase_N-like_N"/>
</dbReference>
<dbReference type="SUPFAM" id="SSF63737">
    <property type="entry name" value="Leukotriene A4 hydrolase N-terminal domain"/>
    <property type="match status" value="1"/>
</dbReference>
<dbReference type="InterPro" id="IPR014782">
    <property type="entry name" value="Peptidase_M1_dom"/>
</dbReference>
<dbReference type="AlphaFoldDB" id="A0A4U3L2M4"/>
<evidence type="ECO:0000256" key="8">
    <source>
        <dbReference type="ARBA" id="ARBA00022723"/>
    </source>
</evidence>
<name>A0A4U3L2M4_9BACT</name>
<dbReference type="EC" id="3.4.11.2" evidence="4"/>
<keyword evidence="6" id="KW-0031">Aminopeptidase</keyword>
<dbReference type="GO" id="GO:0005737">
    <property type="term" value="C:cytoplasm"/>
    <property type="evidence" value="ECO:0007669"/>
    <property type="project" value="TreeGrafter"/>
</dbReference>
<evidence type="ECO:0000256" key="7">
    <source>
        <dbReference type="ARBA" id="ARBA00022670"/>
    </source>
</evidence>
<dbReference type="GO" id="GO:0042277">
    <property type="term" value="F:peptide binding"/>
    <property type="evidence" value="ECO:0007669"/>
    <property type="project" value="TreeGrafter"/>
</dbReference>
<dbReference type="InterPro" id="IPR027268">
    <property type="entry name" value="Peptidase_M4/M1_CTD_sf"/>
</dbReference>
<dbReference type="Gene3D" id="1.10.390.10">
    <property type="entry name" value="Neutral Protease Domain 2"/>
    <property type="match status" value="1"/>
</dbReference>
<evidence type="ECO:0000256" key="1">
    <source>
        <dbReference type="ARBA" id="ARBA00000098"/>
    </source>
</evidence>
<feature type="chain" id="PRO_5020661776" description="Aminopeptidase N" evidence="12">
    <location>
        <begin position="19"/>
        <end position="827"/>
    </location>
</feature>
<dbReference type="RefSeq" id="WP_137261273.1">
    <property type="nucleotide sequence ID" value="NZ_SZQL01000005.1"/>
</dbReference>
<evidence type="ECO:0000256" key="9">
    <source>
        <dbReference type="ARBA" id="ARBA00022801"/>
    </source>
</evidence>
<dbReference type="CDD" id="cd09603">
    <property type="entry name" value="M1_APN_like"/>
    <property type="match status" value="1"/>
</dbReference>
<evidence type="ECO:0000313" key="16">
    <source>
        <dbReference type="Proteomes" id="UP000305848"/>
    </source>
</evidence>
<evidence type="ECO:0000259" key="13">
    <source>
        <dbReference type="Pfam" id="PF01433"/>
    </source>
</evidence>
<evidence type="ECO:0000256" key="5">
    <source>
        <dbReference type="ARBA" id="ARBA00015611"/>
    </source>
</evidence>
<dbReference type="SUPFAM" id="SSF55486">
    <property type="entry name" value="Metalloproteases ('zincins'), catalytic domain"/>
    <property type="match status" value="1"/>
</dbReference>
<keyword evidence="7" id="KW-0645">Protease</keyword>
<dbReference type="GO" id="GO:0043171">
    <property type="term" value="P:peptide catabolic process"/>
    <property type="evidence" value="ECO:0007669"/>
    <property type="project" value="TreeGrafter"/>
</dbReference>
<feature type="signal peptide" evidence="12">
    <location>
        <begin position="1"/>
        <end position="18"/>
    </location>
</feature>
<protein>
    <recommendedName>
        <fullName evidence="5">Aminopeptidase N</fullName>
        <ecNumber evidence="4">3.4.11.2</ecNumber>
    </recommendedName>
</protein>
<reference evidence="15 16" key="1">
    <citation type="submission" date="2019-05" db="EMBL/GenBank/DDBJ databases">
        <title>Panacibacter sp. strain 17mud1-8 Genome sequencing and assembly.</title>
        <authorList>
            <person name="Chhetri G."/>
        </authorList>
    </citation>
    <scope>NUCLEOTIDE SEQUENCE [LARGE SCALE GENOMIC DNA]</scope>
    <source>
        <strain evidence="15 16">17mud1-8</strain>
    </source>
</reference>
<dbReference type="EMBL" id="SZQL01000005">
    <property type="protein sequence ID" value="TKK69278.1"/>
    <property type="molecule type" value="Genomic_DNA"/>
</dbReference>
<feature type="domain" description="Aminopeptidase N-like N-terminal" evidence="14">
    <location>
        <begin position="48"/>
        <end position="235"/>
    </location>
</feature>
<dbReference type="Pfam" id="PF17900">
    <property type="entry name" value="Peptidase_M1_N"/>
    <property type="match status" value="1"/>
</dbReference>
<dbReference type="GO" id="GO:0008270">
    <property type="term" value="F:zinc ion binding"/>
    <property type="evidence" value="ECO:0007669"/>
    <property type="project" value="InterPro"/>
</dbReference>
<dbReference type="GO" id="GO:0016020">
    <property type="term" value="C:membrane"/>
    <property type="evidence" value="ECO:0007669"/>
    <property type="project" value="TreeGrafter"/>
</dbReference>
<dbReference type="OrthoDB" id="100605at2"/>
<dbReference type="GO" id="GO:0016285">
    <property type="term" value="F:alanyl aminopeptidase activity"/>
    <property type="evidence" value="ECO:0007669"/>
    <property type="project" value="UniProtKB-EC"/>
</dbReference>
<dbReference type="GO" id="GO:0006508">
    <property type="term" value="P:proteolysis"/>
    <property type="evidence" value="ECO:0007669"/>
    <property type="project" value="UniProtKB-KW"/>
</dbReference>
<keyword evidence="8" id="KW-0479">Metal-binding</keyword>